<dbReference type="EMBL" id="JNBS01000241">
    <property type="protein sequence ID" value="OQS07407.1"/>
    <property type="molecule type" value="Genomic_DNA"/>
</dbReference>
<sequence length="100" mass="11123">MCWTFARDLMAVNMNSSGIGGMSLLRESNNFAFQNTTTPQTIYLLNNTLTAPLNQIFTLFSSIIGPFGCVDLIYVPVPPSIFKLTKQILEGLIILCLYQL</sequence>
<dbReference type="Proteomes" id="UP000243217">
    <property type="component" value="Unassembled WGS sequence"/>
</dbReference>
<evidence type="ECO:0000313" key="2">
    <source>
        <dbReference type="Proteomes" id="UP000243217"/>
    </source>
</evidence>
<protein>
    <submittedName>
        <fullName evidence="1">Uncharacterized protein</fullName>
    </submittedName>
</protein>
<evidence type="ECO:0000313" key="1">
    <source>
        <dbReference type="EMBL" id="OQS07407.1"/>
    </source>
</evidence>
<dbReference type="AlphaFoldDB" id="A0A1W0AAQ7"/>
<name>A0A1W0AAQ7_9STRA</name>
<proteinExistence type="predicted"/>
<gene>
    <name evidence="1" type="ORF">THRCLA_00579</name>
</gene>
<organism evidence="1 2">
    <name type="scientific">Thraustotheca clavata</name>
    <dbReference type="NCBI Taxonomy" id="74557"/>
    <lineage>
        <taxon>Eukaryota</taxon>
        <taxon>Sar</taxon>
        <taxon>Stramenopiles</taxon>
        <taxon>Oomycota</taxon>
        <taxon>Saprolegniomycetes</taxon>
        <taxon>Saprolegniales</taxon>
        <taxon>Achlyaceae</taxon>
        <taxon>Thraustotheca</taxon>
    </lineage>
</organism>
<reference evidence="1 2" key="1">
    <citation type="journal article" date="2014" name="Genome Biol. Evol.">
        <title>The secreted proteins of Achlya hypogyna and Thraustotheca clavata identify the ancestral oomycete secretome and reveal gene acquisitions by horizontal gene transfer.</title>
        <authorList>
            <person name="Misner I."/>
            <person name="Blouin N."/>
            <person name="Leonard G."/>
            <person name="Richards T.A."/>
            <person name="Lane C.E."/>
        </authorList>
    </citation>
    <scope>NUCLEOTIDE SEQUENCE [LARGE SCALE GENOMIC DNA]</scope>
    <source>
        <strain evidence="1 2">ATCC 34112</strain>
    </source>
</reference>
<comment type="caution">
    <text evidence="1">The sequence shown here is derived from an EMBL/GenBank/DDBJ whole genome shotgun (WGS) entry which is preliminary data.</text>
</comment>
<keyword evidence="2" id="KW-1185">Reference proteome</keyword>
<accession>A0A1W0AAQ7</accession>